<evidence type="ECO:0000256" key="2">
    <source>
        <dbReference type="ARBA" id="ARBA00022475"/>
    </source>
</evidence>
<feature type="domain" description="Bulb-type lectin" evidence="23">
    <location>
        <begin position="30"/>
        <end position="151"/>
    </location>
</feature>
<dbReference type="EC" id="2.7.11.1" evidence="19"/>
<dbReference type="InterPro" id="IPR024171">
    <property type="entry name" value="SRK-like_kinase"/>
</dbReference>
<feature type="chain" id="PRO_5041967981" description="Receptor-like serine/threonine-protein kinase" evidence="21">
    <location>
        <begin position="30"/>
        <end position="822"/>
    </location>
</feature>
<keyword evidence="8" id="KW-0430">Lectin</keyword>
<evidence type="ECO:0000256" key="18">
    <source>
        <dbReference type="ARBA" id="ARBA00048679"/>
    </source>
</evidence>
<reference evidence="25" key="2">
    <citation type="submission" date="2022-03" db="EMBL/GenBank/DDBJ databases">
        <title>Draft title - Genomic analysis of global carrot germplasm unveils the trajectory of domestication and the origin of high carotenoid orange carrot.</title>
        <authorList>
            <person name="Iorizzo M."/>
            <person name="Ellison S."/>
            <person name="Senalik D."/>
            <person name="Macko-Podgorni A."/>
            <person name="Grzebelus D."/>
            <person name="Bostan H."/>
            <person name="Rolling W."/>
            <person name="Curaba J."/>
            <person name="Simon P."/>
        </authorList>
    </citation>
    <scope>NUCLEOTIDE SEQUENCE</scope>
    <source>
        <tissue evidence="25">Leaf</tissue>
    </source>
</reference>
<protein>
    <recommendedName>
        <fullName evidence="19">Receptor-like serine/threonine-protein kinase</fullName>
        <ecNumber evidence="19">2.7.11.1</ecNumber>
    </recommendedName>
</protein>
<evidence type="ECO:0000313" key="25">
    <source>
        <dbReference type="EMBL" id="WOG92029.1"/>
    </source>
</evidence>
<evidence type="ECO:0000256" key="3">
    <source>
        <dbReference type="ARBA" id="ARBA00022527"/>
    </source>
</evidence>
<dbReference type="SUPFAM" id="SSF51110">
    <property type="entry name" value="alpha-D-mannose-specific plant lectins"/>
    <property type="match status" value="1"/>
</dbReference>
<reference evidence="25" key="1">
    <citation type="journal article" date="2016" name="Nat. Genet.">
        <title>A high-quality carrot genome assembly provides new insights into carotenoid accumulation and asterid genome evolution.</title>
        <authorList>
            <person name="Iorizzo M."/>
            <person name="Ellison S."/>
            <person name="Senalik D."/>
            <person name="Zeng P."/>
            <person name="Satapoomin P."/>
            <person name="Huang J."/>
            <person name="Bowman M."/>
            <person name="Iovene M."/>
            <person name="Sanseverino W."/>
            <person name="Cavagnaro P."/>
            <person name="Yildiz M."/>
            <person name="Macko-Podgorni A."/>
            <person name="Moranska E."/>
            <person name="Grzebelus E."/>
            <person name="Grzebelus D."/>
            <person name="Ashrafi H."/>
            <person name="Zheng Z."/>
            <person name="Cheng S."/>
            <person name="Spooner D."/>
            <person name="Van Deynze A."/>
            <person name="Simon P."/>
        </authorList>
    </citation>
    <scope>NUCLEOTIDE SEQUENCE</scope>
    <source>
        <tissue evidence="25">Leaf</tissue>
    </source>
</reference>
<evidence type="ECO:0000256" key="20">
    <source>
        <dbReference type="SAM" id="Phobius"/>
    </source>
</evidence>
<dbReference type="FunFam" id="3.30.200.20:FF:000330">
    <property type="entry name" value="G-type lectin S-receptor-like serine/threonine-protein kinase At4g03230"/>
    <property type="match status" value="1"/>
</dbReference>
<dbReference type="InterPro" id="IPR003609">
    <property type="entry name" value="Pan_app"/>
</dbReference>
<dbReference type="Pfam" id="PF01453">
    <property type="entry name" value="B_lectin"/>
    <property type="match status" value="1"/>
</dbReference>
<dbReference type="InterPro" id="IPR001480">
    <property type="entry name" value="Bulb-type_lectin_dom"/>
</dbReference>
<dbReference type="InterPro" id="IPR000719">
    <property type="entry name" value="Prot_kinase_dom"/>
</dbReference>
<dbReference type="AlphaFoldDB" id="A0AAF0WLX1"/>
<keyword evidence="5 19" id="KW-0808">Transferase</keyword>
<dbReference type="InterPro" id="IPR001245">
    <property type="entry name" value="Ser-Thr/Tyr_kinase_cat_dom"/>
</dbReference>
<comment type="catalytic activity">
    <reaction evidence="17 19">
        <text>L-threonyl-[protein] + ATP = O-phospho-L-threonyl-[protein] + ADP + H(+)</text>
        <dbReference type="Rhea" id="RHEA:46608"/>
        <dbReference type="Rhea" id="RHEA-COMP:11060"/>
        <dbReference type="Rhea" id="RHEA-COMP:11605"/>
        <dbReference type="ChEBI" id="CHEBI:15378"/>
        <dbReference type="ChEBI" id="CHEBI:30013"/>
        <dbReference type="ChEBI" id="CHEBI:30616"/>
        <dbReference type="ChEBI" id="CHEBI:61977"/>
        <dbReference type="ChEBI" id="CHEBI:456216"/>
        <dbReference type="EC" id="2.7.11.1"/>
    </reaction>
</comment>
<evidence type="ECO:0000256" key="10">
    <source>
        <dbReference type="ARBA" id="ARBA00022777"/>
    </source>
</evidence>
<dbReference type="SUPFAM" id="SSF56112">
    <property type="entry name" value="Protein kinase-like (PK-like)"/>
    <property type="match status" value="1"/>
</dbReference>
<dbReference type="InterPro" id="IPR008271">
    <property type="entry name" value="Ser/Thr_kinase_AS"/>
</dbReference>
<evidence type="ECO:0000256" key="13">
    <source>
        <dbReference type="ARBA" id="ARBA00023136"/>
    </source>
</evidence>
<dbReference type="GO" id="GO:0030246">
    <property type="term" value="F:carbohydrate binding"/>
    <property type="evidence" value="ECO:0007669"/>
    <property type="project" value="UniProtKB-KW"/>
</dbReference>
<dbReference type="FunFam" id="1.10.510.10:FF:000060">
    <property type="entry name" value="G-type lectin S-receptor-like serine/threonine-protein kinase"/>
    <property type="match status" value="1"/>
</dbReference>
<feature type="transmembrane region" description="Helical" evidence="20">
    <location>
        <begin position="441"/>
        <end position="461"/>
    </location>
</feature>
<dbReference type="SMART" id="SM00220">
    <property type="entry name" value="S_TKc"/>
    <property type="match status" value="1"/>
</dbReference>
<evidence type="ECO:0000256" key="6">
    <source>
        <dbReference type="ARBA" id="ARBA00022692"/>
    </source>
</evidence>
<dbReference type="PANTHER" id="PTHR32444">
    <property type="entry name" value="BULB-TYPE LECTIN DOMAIN-CONTAINING PROTEIN"/>
    <property type="match status" value="1"/>
</dbReference>
<dbReference type="SMART" id="SM00108">
    <property type="entry name" value="B_lectin"/>
    <property type="match status" value="1"/>
</dbReference>
<evidence type="ECO:0000259" key="22">
    <source>
        <dbReference type="PROSITE" id="PS50011"/>
    </source>
</evidence>
<dbReference type="Pfam" id="PF08276">
    <property type="entry name" value="PAN_2"/>
    <property type="match status" value="1"/>
</dbReference>
<dbReference type="EMBL" id="CP093345">
    <property type="protein sequence ID" value="WOG92029.1"/>
    <property type="molecule type" value="Genomic_DNA"/>
</dbReference>
<dbReference type="CDD" id="cd00054">
    <property type="entry name" value="EGF_CA"/>
    <property type="match status" value="1"/>
</dbReference>
<evidence type="ECO:0000256" key="9">
    <source>
        <dbReference type="ARBA" id="ARBA00022741"/>
    </source>
</evidence>
<dbReference type="PROSITE" id="PS00108">
    <property type="entry name" value="PROTEIN_KINASE_ST"/>
    <property type="match status" value="1"/>
</dbReference>
<keyword evidence="13 20" id="KW-0472">Membrane</keyword>
<dbReference type="Gene3D" id="2.90.10.10">
    <property type="entry name" value="Bulb-type lectin domain"/>
    <property type="match status" value="1"/>
</dbReference>
<feature type="domain" description="Protein kinase" evidence="22">
    <location>
        <begin position="505"/>
        <end position="780"/>
    </location>
</feature>
<keyword evidence="14" id="KW-1015">Disulfide bond</keyword>
<evidence type="ECO:0000256" key="8">
    <source>
        <dbReference type="ARBA" id="ARBA00022734"/>
    </source>
</evidence>
<dbReference type="Gene3D" id="3.50.4.10">
    <property type="entry name" value="Hepatocyte Growth Factor"/>
    <property type="match status" value="1"/>
</dbReference>
<dbReference type="PIRSF" id="PIRSF000641">
    <property type="entry name" value="SRK"/>
    <property type="match status" value="1"/>
</dbReference>
<keyword evidence="4" id="KW-0597">Phosphoprotein</keyword>
<dbReference type="Pfam" id="PF07714">
    <property type="entry name" value="PK_Tyr_Ser-Thr"/>
    <property type="match status" value="1"/>
</dbReference>
<evidence type="ECO:0000259" key="24">
    <source>
        <dbReference type="PROSITE" id="PS50948"/>
    </source>
</evidence>
<dbReference type="FunFam" id="2.90.10.10:FF:000004">
    <property type="entry name" value="G-type lectin S-receptor-like serine/threonine-protein kinase"/>
    <property type="match status" value="1"/>
</dbReference>
<organism evidence="25 26">
    <name type="scientific">Daucus carota subsp. sativus</name>
    <name type="common">Carrot</name>
    <dbReference type="NCBI Taxonomy" id="79200"/>
    <lineage>
        <taxon>Eukaryota</taxon>
        <taxon>Viridiplantae</taxon>
        <taxon>Streptophyta</taxon>
        <taxon>Embryophyta</taxon>
        <taxon>Tracheophyta</taxon>
        <taxon>Spermatophyta</taxon>
        <taxon>Magnoliopsida</taxon>
        <taxon>eudicotyledons</taxon>
        <taxon>Gunneridae</taxon>
        <taxon>Pentapetalae</taxon>
        <taxon>asterids</taxon>
        <taxon>campanulids</taxon>
        <taxon>Apiales</taxon>
        <taxon>Apiaceae</taxon>
        <taxon>Apioideae</taxon>
        <taxon>Scandiceae</taxon>
        <taxon>Daucinae</taxon>
        <taxon>Daucus</taxon>
        <taxon>Daucus sect. Daucus</taxon>
    </lineage>
</organism>
<evidence type="ECO:0000256" key="5">
    <source>
        <dbReference type="ARBA" id="ARBA00022679"/>
    </source>
</evidence>
<evidence type="ECO:0000256" key="1">
    <source>
        <dbReference type="ARBA" id="ARBA00004251"/>
    </source>
</evidence>
<dbReference type="Gene3D" id="1.10.510.10">
    <property type="entry name" value="Transferase(Phosphotransferase) domain 1"/>
    <property type="match status" value="1"/>
</dbReference>
<dbReference type="GO" id="GO:0005524">
    <property type="term" value="F:ATP binding"/>
    <property type="evidence" value="ECO:0007669"/>
    <property type="project" value="UniProtKB-KW"/>
</dbReference>
<dbReference type="CDD" id="cd00028">
    <property type="entry name" value="B_lectin"/>
    <property type="match status" value="1"/>
</dbReference>
<dbReference type="Pfam" id="PF00954">
    <property type="entry name" value="S_locus_glycop"/>
    <property type="match status" value="1"/>
</dbReference>
<keyword evidence="12 20" id="KW-1133">Transmembrane helix</keyword>
<dbReference type="Proteomes" id="UP000077755">
    <property type="component" value="Chromosome 3"/>
</dbReference>
<keyword evidence="3 19" id="KW-0723">Serine/threonine-protein kinase</keyword>
<dbReference type="Gene3D" id="3.30.200.20">
    <property type="entry name" value="Phosphorylase Kinase, domain 1"/>
    <property type="match status" value="1"/>
</dbReference>
<feature type="signal peptide" evidence="21">
    <location>
        <begin position="1"/>
        <end position="29"/>
    </location>
</feature>
<dbReference type="CDD" id="cd14066">
    <property type="entry name" value="STKc_IRAK"/>
    <property type="match status" value="1"/>
</dbReference>
<evidence type="ECO:0000256" key="21">
    <source>
        <dbReference type="SAM" id="SignalP"/>
    </source>
</evidence>
<feature type="domain" description="Apple" evidence="24">
    <location>
        <begin position="345"/>
        <end position="426"/>
    </location>
</feature>
<gene>
    <name evidence="25" type="ORF">DCAR_0311285</name>
</gene>
<evidence type="ECO:0000259" key="23">
    <source>
        <dbReference type="PROSITE" id="PS50927"/>
    </source>
</evidence>
<accession>A0AAF0WLX1</accession>
<evidence type="ECO:0000256" key="14">
    <source>
        <dbReference type="ARBA" id="ARBA00023157"/>
    </source>
</evidence>
<keyword evidence="15" id="KW-0675">Receptor</keyword>
<evidence type="ECO:0000256" key="7">
    <source>
        <dbReference type="ARBA" id="ARBA00022729"/>
    </source>
</evidence>
<keyword evidence="26" id="KW-1185">Reference proteome</keyword>
<keyword evidence="7 21" id="KW-0732">Signal</keyword>
<dbReference type="GO" id="GO:0048544">
    <property type="term" value="P:recognition of pollen"/>
    <property type="evidence" value="ECO:0007669"/>
    <property type="project" value="InterPro"/>
</dbReference>
<keyword evidence="9 19" id="KW-0547">Nucleotide-binding</keyword>
<evidence type="ECO:0000313" key="26">
    <source>
        <dbReference type="Proteomes" id="UP000077755"/>
    </source>
</evidence>
<proteinExistence type="inferred from homology"/>
<evidence type="ECO:0000256" key="11">
    <source>
        <dbReference type="ARBA" id="ARBA00022840"/>
    </source>
</evidence>
<keyword evidence="2" id="KW-1003">Cell membrane</keyword>
<dbReference type="GO" id="GO:0005886">
    <property type="term" value="C:plasma membrane"/>
    <property type="evidence" value="ECO:0007669"/>
    <property type="project" value="UniProtKB-SubCell"/>
</dbReference>
<dbReference type="InterPro" id="IPR000858">
    <property type="entry name" value="S_locus_glycoprot_dom"/>
</dbReference>
<evidence type="ECO:0000256" key="12">
    <source>
        <dbReference type="ARBA" id="ARBA00022989"/>
    </source>
</evidence>
<name>A0AAF0WLX1_DAUCS</name>
<keyword evidence="6 20" id="KW-0812">Transmembrane</keyword>
<comment type="catalytic activity">
    <reaction evidence="18 19">
        <text>L-seryl-[protein] + ATP = O-phospho-L-seryl-[protein] + ADP + H(+)</text>
        <dbReference type="Rhea" id="RHEA:17989"/>
        <dbReference type="Rhea" id="RHEA-COMP:9863"/>
        <dbReference type="Rhea" id="RHEA-COMP:11604"/>
        <dbReference type="ChEBI" id="CHEBI:15378"/>
        <dbReference type="ChEBI" id="CHEBI:29999"/>
        <dbReference type="ChEBI" id="CHEBI:30616"/>
        <dbReference type="ChEBI" id="CHEBI:83421"/>
        <dbReference type="ChEBI" id="CHEBI:456216"/>
        <dbReference type="EC" id="2.7.11.1"/>
    </reaction>
</comment>
<dbReference type="PANTHER" id="PTHR32444:SF235">
    <property type="entry name" value="OS01G0783900 PROTEIN"/>
    <property type="match status" value="1"/>
</dbReference>
<evidence type="ECO:0000256" key="17">
    <source>
        <dbReference type="ARBA" id="ARBA00047899"/>
    </source>
</evidence>
<evidence type="ECO:0000256" key="19">
    <source>
        <dbReference type="PIRNR" id="PIRNR000641"/>
    </source>
</evidence>
<dbReference type="InterPro" id="IPR036426">
    <property type="entry name" value="Bulb-type_lectin_dom_sf"/>
</dbReference>
<keyword evidence="16" id="KW-0325">Glycoprotein</keyword>
<sequence>MERTSTTSASVTLIFCIFVFSLSLNSIATEDIIRPNQSVRDGNTIVSAGGQFELGFIGLGNSTNRYVGIWYKKIPLKTIVWIANRETPLNTTSGLLKLNTNGILVILDSFDNVVWSSNSSTPVNSPVAQLLDSGNLVIRDVKDSDPANYLWQSFDIPGNTFLPGCKLGWNLETGLERYLSSWKTDDDPSPGEYTNRIDPNGFPQLLTRKGSAIHSRAGPWNGVRFSAAPNFKSNPIYEFYFVSNDKELYYYYKLLDNSVSTRIVLSPSGSVQRWVWIEKSQIWRLYLSGPIDDCDRYKLCGPYGSCNINRSPKCECLDGFEPKSQKEWDVADWSSGCARKVELTCADGEGFVKQSGLILPDTQSSWFDRNMSLDECKRLCLKNCSCTAYANTDIRGSGSGCLLWLDKLIDIREQGENGQDLYIRMAASELGKSKSSRVNRILFISIPVATLVSALIILYLYKKRKLNREGKFASYYAGRLDSNDEENMDLPSFEFKTIADATSDFCLRNKIGEGGFGPVYKGVLENGQQIAVKRLSENSRQGIDEFKNEVSLIAKLQHRNLVSLLGYCIEEGERILIYEYMSNKSLDSYIFDKELSRLVDWPKDYNIINGVARGLLYLHQDSKLRIIHRDLKAGNILLDEEMNPKISDFGMARSFGGSQTEANTTRVVGTYGYMPPEYVMDGIFSTKSDVYSFGVLVLEIVSGKKNRCFEHPDHNLNLLGHIWKCFDEEKLGEMIDGSILESSSEYEVFRVIQIGLLCVQEYPDDRPDMSSVVLMLNSKIALPKPHKPGFFLERRRNENNHSECPQMLSLSSDFCITTVRPR</sequence>
<keyword evidence="11 19" id="KW-0067">ATP-binding</keyword>
<evidence type="ECO:0000256" key="15">
    <source>
        <dbReference type="ARBA" id="ARBA00023170"/>
    </source>
</evidence>
<comment type="subcellular location">
    <subcellularLocation>
        <location evidence="1">Cell membrane</location>
        <topology evidence="1">Single-pass type I membrane protein</topology>
    </subcellularLocation>
</comment>
<evidence type="ECO:0000256" key="4">
    <source>
        <dbReference type="ARBA" id="ARBA00022553"/>
    </source>
</evidence>
<keyword evidence="10 19" id="KW-0418">Kinase</keyword>
<dbReference type="PROSITE" id="PS50948">
    <property type="entry name" value="PAN"/>
    <property type="match status" value="1"/>
</dbReference>
<evidence type="ECO:0000256" key="16">
    <source>
        <dbReference type="ARBA" id="ARBA00023180"/>
    </source>
</evidence>
<dbReference type="PROSITE" id="PS50927">
    <property type="entry name" value="BULB_LECTIN"/>
    <property type="match status" value="1"/>
</dbReference>
<comment type="similarity">
    <text evidence="19">Belongs to the protein kinase superfamily. Ser/Thr protein kinase family.</text>
</comment>
<dbReference type="GO" id="GO:0004674">
    <property type="term" value="F:protein serine/threonine kinase activity"/>
    <property type="evidence" value="ECO:0007669"/>
    <property type="project" value="UniProtKB-KW"/>
</dbReference>
<dbReference type="PROSITE" id="PS50011">
    <property type="entry name" value="PROTEIN_KINASE_DOM"/>
    <property type="match status" value="1"/>
</dbReference>
<dbReference type="InterPro" id="IPR011009">
    <property type="entry name" value="Kinase-like_dom_sf"/>
</dbReference>
<dbReference type="SMART" id="SM00473">
    <property type="entry name" value="PAN_AP"/>
    <property type="match status" value="1"/>
</dbReference>
<dbReference type="CDD" id="cd01098">
    <property type="entry name" value="PAN_AP_plant"/>
    <property type="match status" value="1"/>
</dbReference>
<dbReference type="FunFam" id="3.50.4.10:FF:000002">
    <property type="entry name" value="G-type lectin S-receptor-like serine/threonine-protein kinase"/>
    <property type="match status" value="1"/>
</dbReference>